<evidence type="ECO:0000313" key="8">
    <source>
        <dbReference type="EMBL" id="MBB4766771.1"/>
    </source>
</evidence>
<reference evidence="8 9" key="1">
    <citation type="submission" date="2020-08" db="EMBL/GenBank/DDBJ databases">
        <title>Sequencing the genomes of 1000 actinobacteria strains.</title>
        <authorList>
            <person name="Klenk H.-P."/>
        </authorList>
    </citation>
    <scope>NUCLEOTIDE SEQUENCE [LARGE SCALE GENOMIC DNA]</scope>
    <source>
        <strain evidence="8 9">DSM 43149</strain>
    </source>
</reference>
<dbReference type="RefSeq" id="WP_184997877.1">
    <property type="nucleotide sequence ID" value="NZ_BOMK01000052.1"/>
</dbReference>
<keyword evidence="5" id="KW-0812">Transmembrane</keyword>
<name>A0A7W7I5P9_9ACTN</name>
<sequence length="186" mass="18843">MRLLRIVAAALAAALLAVLTAGPAWAHNALVEATPGKAAKLTTAPEEVRLRFLQKLDGDRTTIVVTDAGGREVPASAPKAEGKTGSITFPEALPNGVYTVTYGVVSQDGHPVQGKYSFTVNVAAPSTAPAAPSSPAAAPTTTAAAPIPVAQKEEKGGSSWLPIVAVIGVIALVGAVGAALLRRRRP</sequence>
<feature type="domain" description="CopC" evidence="7">
    <location>
        <begin position="27"/>
        <end position="120"/>
    </location>
</feature>
<keyword evidence="3 6" id="KW-0732">Signal</keyword>
<dbReference type="GO" id="GO:0042597">
    <property type="term" value="C:periplasmic space"/>
    <property type="evidence" value="ECO:0007669"/>
    <property type="project" value="InterPro"/>
</dbReference>
<feature type="signal peptide" evidence="6">
    <location>
        <begin position="1"/>
        <end position="26"/>
    </location>
</feature>
<keyword evidence="2" id="KW-0479">Metal-binding</keyword>
<dbReference type="AlphaFoldDB" id="A0A7W7I5P9"/>
<dbReference type="Proteomes" id="UP000578112">
    <property type="component" value="Unassembled WGS sequence"/>
</dbReference>
<evidence type="ECO:0000256" key="5">
    <source>
        <dbReference type="SAM" id="Phobius"/>
    </source>
</evidence>
<accession>A0A7W7I5P9</accession>
<evidence type="ECO:0000256" key="1">
    <source>
        <dbReference type="ARBA" id="ARBA00004196"/>
    </source>
</evidence>
<comment type="subcellular location">
    <subcellularLocation>
        <location evidence="1">Cell envelope</location>
    </subcellularLocation>
</comment>
<dbReference type="InterPro" id="IPR014755">
    <property type="entry name" value="Cu-Rt/internalin_Ig-like"/>
</dbReference>
<dbReference type="PANTHER" id="PTHR34820:SF4">
    <property type="entry name" value="INNER MEMBRANE PROTEIN YEBZ"/>
    <property type="match status" value="1"/>
</dbReference>
<keyword evidence="9" id="KW-1185">Reference proteome</keyword>
<keyword evidence="5" id="KW-1133">Transmembrane helix</keyword>
<dbReference type="GO" id="GO:0006825">
    <property type="term" value="P:copper ion transport"/>
    <property type="evidence" value="ECO:0007669"/>
    <property type="project" value="InterPro"/>
</dbReference>
<evidence type="ECO:0000256" key="3">
    <source>
        <dbReference type="ARBA" id="ARBA00022729"/>
    </source>
</evidence>
<feature type="chain" id="PRO_5031552109" evidence="6">
    <location>
        <begin position="27"/>
        <end position="186"/>
    </location>
</feature>
<evidence type="ECO:0000256" key="4">
    <source>
        <dbReference type="ARBA" id="ARBA00023008"/>
    </source>
</evidence>
<evidence type="ECO:0000313" key="9">
    <source>
        <dbReference type="Proteomes" id="UP000578112"/>
    </source>
</evidence>
<proteinExistence type="predicted"/>
<dbReference type="Pfam" id="PF04234">
    <property type="entry name" value="CopC"/>
    <property type="match status" value="1"/>
</dbReference>
<dbReference type="GO" id="GO:0046688">
    <property type="term" value="P:response to copper ion"/>
    <property type="evidence" value="ECO:0007669"/>
    <property type="project" value="InterPro"/>
</dbReference>
<comment type="caution">
    <text evidence="8">The sequence shown here is derived from an EMBL/GenBank/DDBJ whole genome shotgun (WGS) entry which is preliminary data.</text>
</comment>
<dbReference type="GO" id="GO:0005507">
    <property type="term" value="F:copper ion binding"/>
    <property type="evidence" value="ECO:0007669"/>
    <property type="project" value="InterPro"/>
</dbReference>
<organism evidence="8 9">
    <name type="scientific">Actinoplanes digitatis</name>
    <dbReference type="NCBI Taxonomy" id="1868"/>
    <lineage>
        <taxon>Bacteria</taxon>
        <taxon>Bacillati</taxon>
        <taxon>Actinomycetota</taxon>
        <taxon>Actinomycetes</taxon>
        <taxon>Micromonosporales</taxon>
        <taxon>Micromonosporaceae</taxon>
        <taxon>Actinoplanes</taxon>
    </lineage>
</organism>
<keyword evidence="4" id="KW-0186">Copper</keyword>
<protein>
    <submittedName>
        <fullName evidence="8">MYXO-CTERM domain-containing protein</fullName>
    </submittedName>
</protein>
<dbReference type="SUPFAM" id="SSF81296">
    <property type="entry name" value="E set domains"/>
    <property type="match status" value="1"/>
</dbReference>
<dbReference type="EMBL" id="JACHNH010000001">
    <property type="protein sequence ID" value="MBB4766771.1"/>
    <property type="molecule type" value="Genomic_DNA"/>
</dbReference>
<dbReference type="InterPro" id="IPR007348">
    <property type="entry name" value="CopC_dom"/>
</dbReference>
<feature type="transmembrane region" description="Helical" evidence="5">
    <location>
        <begin position="160"/>
        <end position="181"/>
    </location>
</feature>
<evidence type="ECO:0000256" key="6">
    <source>
        <dbReference type="SAM" id="SignalP"/>
    </source>
</evidence>
<dbReference type="InterPro" id="IPR032694">
    <property type="entry name" value="CopC/D"/>
</dbReference>
<dbReference type="PANTHER" id="PTHR34820">
    <property type="entry name" value="INNER MEMBRANE PROTEIN YEBZ"/>
    <property type="match status" value="1"/>
</dbReference>
<dbReference type="Gene3D" id="2.60.40.1220">
    <property type="match status" value="1"/>
</dbReference>
<evidence type="ECO:0000256" key="2">
    <source>
        <dbReference type="ARBA" id="ARBA00022723"/>
    </source>
</evidence>
<keyword evidence="5" id="KW-0472">Membrane</keyword>
<dbReference type="GO" id="GO:0030313">
    <property type="term" value="C:cell envelope"/>
    <property type="evidence" value="ECO:0007669"/>
    <property type="project" value="UniProtKB-SubCell"/>
</dbReference>
<gene>
    <name evidence="8" type="ORF">BJ971_007327</name>
</gene>
<dbReference type="InterPro" id="IPR014756">
    <property type="entry name" value="Ig_E-set"/>
</dbReference>
<dbReference type="GO" id="GO:0005886">
    <property type="term" value="C:plasma membrane"/>
    <property type="evidence" value="ECO:0007669"/>
    <property type="project" value="TreeGrafter"/>
</dbReference>
<evidence type="ECO:0000259" key="7">
    <source>
        <dbReference type="Pfam" id="PF04234"/>
    </source>
</evidence>